<dbReference type="Gene3D" id="3.40.309.10">
    <property type="entry name" value="Aldehyde Dehydrogenase, Chain A, domain 2"/>
    <property type="match status" value="1"/>
</dbReference>
<name>A0A2L0EUK0_SORCE</name>
<dbReference type="PANTHER" id="PTHR43111">
    <property type="entry name" value="ALDEHYDE DEHYDROGENASE B-RELATED"/>
    <property type="match status" value="1"/>
</dbReference>
<dbReference type="RefSeq" id="WP_104981697.1">
    <property type="nucleotide sequence ID" value="NZ_CP012673.1"/>
</dbReference>
<dbReference type="EC" id="1.2.1.-" evidence="3"/>
<evidence type="ECO:0000313" key="3">
    <source>
        <dbReference type="EMBL" id="AUX42952.1"/>
    </source>
</evidence>
<dbReference type="EMBL" id="CP012673">
    <property type="protein sequence ID" value="AUX42952.1"/>
    <property type="molecule type" value="Genomic_DNA"/>
</dbReference>
<feature type="domain" description="Aldehyde dehydrogenase" evidence="2">
    <location>
        <begin position="12"/>
        <end position="445"/>
    </location>
</feature>
<sequence>MERLESYVAGAWSAGRGKSHELVNPATEEPIAETSTEGIDLAAAVAFARTEGGPALRALTFAERGALLRAMSRAAHAHRDALLEVAITNGGNTRSDAKFDVDGAIGTLAYYADLGAQLGDARLLVDGDGVQLGRSPRFFGQHILVPRPGVAVHINAFNFPAWGLAEKAACAILAGMPVITKPATSTALVAYRLMKIFTEHAPLPRGALSFVAGPPGDLLDHLGGDDVLAFTGSSATGAALRLLPGLARESVRLNVEADSLNGAVLGPDAAPGSETYAMFLRDVARDMTQKAGQKCTAIRRIFAPAEVVAAVRDDLVERLREARVGDPSQDGVTVGPLTTADQRRGVRAGIERLAAGAAVAIGGSGPFEAASARDGKGYFVPPTLLVAEGPDGAPAAHEHEVFGPVATLFPYDGSAARAAELLCRGRGSLVCSVYSDDRAFAAEVLLGVAPYHGRVLLGSEKIADQAPGPGTVLPQTVHGGPGRAGGGEELGGLRGLHLYSQRTAVQGARPILEAILGARGGARADGAAAGGDAADRGRRG</sequence>
<dbReference type="GO" id="GO:0016620">
    <property type="term" value="F:oxidoreductase activity, acting on the aldehyde or oxo group of donors, NAD or NADP as acceptor"/>
    <property type="evidence" value="ECO:0007669"/>
    <property type="project" value="InterPro"/>
</dbReference>
<dbReference type="Proteomes" id="UP000238348">
    <property type="component" value="Chromosome"/>
</dbReference>
<gene>
    <name evidence="3" type="primary">aldA</name>
    <name evidence="3" type="ORF">SOCE26_043920</name>
</gene>
<dbReference type="InterPro" id="IPR016162">
    <property type="entry name" value="Ald_DH_N"/>
</dbReference>
<accession>A0A2L0EUK0</accession>
<evidence type="ECO:0000259" key="2">
    <source>
        <dbReference type="Pfam" id="PF00171"/>
    </source>
</evidence>
<dbReference type="InterPro" id="IPR016163">
    <property type="entry name" value="Ald_DH_C"/>
</dbReference>
<keyword evidence="1 3" id="KW-0560">Oxidoreductase</keyword>
<protein>
    <submittedName>
        <fullName evidence="3">Aldehyde dehydrogenase</fullName>
        <ecNumber evidence="3">1.2.1.-</ecNumber>
    </submittedName>
</protein>
<dbReference type="Pfam" id="PF00171">
    <property type="entry name" value="Aldedh"/>
    <property type="match status" value="1"/>
</dbReference>
<dbReference type="InterPro" id="IPR015590">
    <property type="entry name" value="Aldehyde_DH_dom"/>
</dbReference>
<dbReference type="Gene3D" id="3.40.605.10">
    <property type="entry name" value="Aldehyde Dehydrogenase, Chain A, domain 1"/>
    <property type="match status" value="1"/>
</dbReference>
<dbReference type="NCBIfam" id="NF008868">
    <property type="entry name" value="PRK11903.1"/>
    <property type="match status" value="1"/>
</dbReference>
<dbReference type="InterPro" id="IPR016161">
    <property type="entry name" value="Ald_DH/histidinol_DH"/>
</dbReference>
<dbReference type="OrthoDB" id="9759612at2"/>
<dbReference type="AlphaFoldDB" id="A0A2L0EUK0"/>
<proteinExistence type="predicted"/>
<dbReference type="PANTHER" id="PTHR43111:SF1">
    <property type="entry name" value="ALDEHYDE DEHYDROGENASE B-RELATED"/>
    <property type="match status" value="1"/>
</dbReference>
<evidence type="ECO:0000256" key="1">
    <source>
        <dbReference type="ARBA" id="ARBA00023002"/>
    </source>
</evidence>
<dbReference type="SUPFAM" id="SSF53720">
    <property type="entry name" value="ALDH-like"/>
    <property type="match status" value="1"/>
</dbReference>
<evidence type="ECO:0000313" key="4">
    <source>
        <dbReference type="Proteomes" id="UP000238348"/>
    </source>
</evidence>
<reference evidence="3 4" key="1">
    <citation type="submission" date="2015-09" db="EMBL/GenBank/DDBJ databases">
        <title>Sorangium comparison.</title>
        <authorList>
            <person name="Zaburannyi N."/>
            <person name="Bunk B."/>
            <person name="Overmann J."/>
            <person name="Mueller R."/>
        </authorList>
    </citation>
    <scope>NUCLEOTIDE SEQUENCE [LARGE SCALE GENOMIC DNA]</scope>
    <source>
        <strain evidence="3 4">So ce26</strain>
    </source>
</reference>
<organism evidence="3 4">
    <name type="scientific">Sorangium cellulosum</name>
    <name type="common">Polyangium cellulosum</name>
    <dbReference type="NCBI Taxonomy" id="56"/>
    <lineage>
        <taxon>Bacteria</taxon>
        <taxon>Pseudomonadati</taxon>
        <taxon>Myxococcota</taxon>
        <taxon>Polyangia</taxon>
        <taxon>Polyangiales</taxon>
        <taxon>Polyangiaceae</taxon>
        <taxon>Sorangium</taxon>
    </lineage>
</organism>